<proteinExistence type="predicted"/>
<name>A0A8T0V659_PANVG</name>
<organism evidence="1 2">
    <name type="scientific">Panicum virgatum</name>
    <name type="common">Blackwell switchgrass</name>
    <dbReference type="NCBI Taxonomy" id="38727"/>
    <lineage>
        <taxon>Eukaryota</taxon>
        <taxon>Viridiplantae</taxon>
        <taxon>Streptophyta</taxon>
        <taxon>Embryophyta</taxon>
        <taxon>Tracheophyta</taxon>
        <taxon>Spermatophyta</taxon>
        <taxon>Magnoliopsida</taxon>
        <taxon>Liliopsida</taxon>
        <taxon>Poales</taxon>
        <taxon>Poaceae</taxon>
        <taxon>PACMAD clade</taxon>
        <taxon>Panicoideae</taxon>
        <taxon>Panicodae</taxon>
        <taxon>Paniceae</taxon>
        <taxon>Panicinae</taxon>
        <taxon>Panicum</taxon>
        <taxon>Panicum sect. Hiantes</taxon>
    </lineage>
</organism>
<gene>
    <name evidence="1" type="ORF">PVAP13_3KG515802</name>
</gene>
<sequence>MLRCFHSTPRWKALLGSNKQELMDGCIGVEGETTSQDWMEQLIFCENLKFGSVTWGSIPAEISRCGGCYSAGEPVVLDTGVLGLVLRLLRPFWPIMLIVTLLFS</sequence>
<evidence type="ECO:0000313" key="1">
    <source>
        <dbReference type="EMBL" id="KAG2630018.1"/>
    </source>
</evidence>
<reference evidence="1" key="1">
    <citation type="submission" date="2020-05" db="EMBL/GenBank/DDBJ databases">
        <title>WGS assembly of Panicum virgatum.</title>
        <authorList>
            <person name="Lovell J.T."/>
            <person name="Jenkins J."/>
            <person name="Shu S."/>
            <person name="Juenger T.E."/>
            <person name="Schmutz J."/>
        </authorList>
    </citation>
    <scope>NUCLEOTIDE SEQUENCE</scope>
    <source>
        <strain evidence="1">AP13</strain>
    </source>
</reference>
<dbReference type="AlphaFoldDB" id="A0A8T0V659"/>
<evidence type="ECO:0000313" key="2">
    <source>
        <dbReference type="Proteomes" id="UP000823388"/>
    </source>
</evidence>
<keyword evidence="2" id="KW-1185">Reference proteome</keyword>
<accession>A0A8T0V659</accession>
<dbReference type="EMBL" id="CM029041">
    <property type="protein sequence ID" value="KAG2630018.1"/>
    <property type="molecule type" value="Genomic_DNA"/>
</dbReference>
<protein>
    <submittedName>
        <fullName evidence="1">Uncharacterized protein</fullName>
    </submittedName>
</protein>
<comment type="caution">
    <text evidence="1">The sequence shown here is derived from an EMBL/GenBank/DDBJ whole genome shotgun (WGS) entry which is preliminary data.</text>
</comment>
<dbReference type="Proteomes" id="UP000823388">
    <property type="component" value="Chromosome 3K"/>
</dbReference>